<dbReference type="InterPro" id="IPR007351">
    <property type="entry name" value="YjbR"/>
</dbReference>
<dbReference type="PANTHER" id="PTHR35145:SF1">
    <property type="entry name" value="CYTOPLASMIC PROTEIN"/>
    <property type="match status" value="1"/>
</dbReference>
<dbReference type="AlphaFoldDB" id="A0A7S8C4Q6"/>
<accession>A0A7S8C4Q6</accession>
<gene>
    <name evidence="1" type="ORF">HW532_12125</name>
</gene>
<dbReference type="EMBL" id="CP058214">
    <property type="protein sequence ID" value="QPC43373.1"/>
    <property type="molecule type" value="Genomic_DNA"/>
</dbReference>
<dbReference type="PANTHER" id="PTHR35145">
    <property type="entry name" value="CYTOPLASMIC PROTEIN-RELATED"/>
    <property type="match status" value="1"/>
</dbReference>
<dbReference type="KEGG" id="kmn:HW532_12125"/>
<dbReference type="RefSeq" id="WP_213160736.1">
    <property type="nucleotide sequence ID" value="NZ_CP058214.1"/>
</dbReference>
<dbReference type="Pfam" id="PF04237">
    <property type="entry name" value="YjbR"/>
    <property type="match status" value="1"/>
</dbReference>
<protein>
    <submittedName>
        <fullName evidence="1">MmcQ/YjbR family DNA-binding protein</fullName>
    </submittedName>
</protein>
<dbReference type="InterPro" id="IPR038056">
    <property type="entry name" value="YjbR-like_sf"/>
</dbReference>
<evidence type="ECO:0000313" key="1">
    <source>
        <dbReference type="EMBL" id="QPC43373.1"/>
    </source>
</evidence>
<keyword evidence="1" id="KW-0238">DNA-binding</keyword>
<dbReference type="GO" id="GO:0003677">
    <property type="term" value="F:DNA binding"/>
    <property type="evidence" value="ECO:0007669"/>
    <property type="project" value="UniProtKB-KW"/>
</dbReference>
<dbReference type="SUPFAM" id="SSF142906">
    <property type="entry name" value="YjbR-like"/>
    <property type="match status" value="1"/>
</dbReference>
<organism evidence="1 2">
    <name type="scientific">Kaustia mangrovi</name>
    <dbReference type="NCBI Taxonomy" id="2593653"/>
    <lineage>
        <taxon>Bacteria</taxon>
        <taxon>Pseudomonadati</taxon>
        <taxon>Pseudomonadota</taxon>
        <taxon>Alphaproteobacteria</taxon>
        <taxon>Hyphomicrobiales</taxon>
        <taxon>Parvibaculaceae</taxon>
        <taxon>Kaustia</taxon>
    </lineage>
</organism>
<dbReference type="Proteomes" id="UP000593594">
    <property type="component" value="Chromosome"/>
</dbReference>
<sequence length="121" mass="13329">MTLDDYNAFCASLPHATHVVQWGGAHVWKVGGKVFAIAGWSKGEDLAVTFKCSDLAYDILKEQPGLRPAPYLASRGFTWIQRVTGETMDADALRDYIRESHRLVALKLPRKVQAELGLGGT</sequence>
<dbReference type="Gene3D" id="3.90.1150.30">
    <property type="match status" value="1"/>
</dbReference>
<name>A0A7S8C4Q6_9HYPH</name>
<evidence type="ECO:0000313" key="2">
    <source>
        <dbReference type="Proteomes" id="UP000593594"/>
    </source>
</evidence>
<reference evidence="1 2" key="1">
    <citation type="submission" date="2020-06" db="EMBL/GenBank/DDBJ databases">
        <title>Genome sequence of 2 isolates from Red Sea Mangroves.</title>
        <authorList>
            <person name="Sefrji F."/>
            <person name="Michoud G."/>
            <person name="Merlino G."/>
            <person name="Daffonchio D."/>
        </authorList>
    </citation>
    <scope>NUCLEOTIDE SEQUENCE [LARGE SCALE GENOMIC DNA]</scope>
    <source>
        <strain evidence="1 2">R1DC25</strain>
    </source>
</reference>
<dbReference type="InterPro" id="IPR058532">
    <property type="entry name" value="YjbR/MT2646/Rv2570-like"/>
</dbReference>
<proteinExistence type="predicted"/>
<keyword evidence="2" id="KW-1185">Reference proteome</keyword>